<feature type="compositionally biased region" description="Low complexity" evidence="1">
    <location>
        <begin position="87"/>
        <end position="96"/>
    </location>
</feature>
<dbReference type="AlphaFoldDB" id="A0AA39IXE8"/>
<feature type="compositionally biased region" description="Basic residues" evidence="1">
    <location>
        <begin position="281"/>
        <end position="295"/>
    </location>
</feature>
<feature type="region of interest" description="Disordered" evidence="1">
    <location>
        <begin position="27"/>
        <end position="103"/>
    </location>
</feature>
<name>A0AA39IXE8_9AGAR</name>
<protein>
    <recommendedName>
        <fullName evidence="2">DUF6532 domain-containing protein</fullName>
    </recommendedName>
</protein>
<dbReference type="Pfam" id="PF20149">
    <property type="entry name" value="DUF6532"/>
    <property type="match status" value="1"/>
</dbReference>
<dbReference type="Proteomes" id="UP001175226">
    <property type="component" value="Unassembled WGS sequence"/>
</dbReference>
<comment type="caution">
    <text evidence="3">The sequence shown here is derived from an EMBL/GenBank/DDBJ whole genome shotgun (WGS) entry which is preliminary data.</text>
</comment>
<evidence type="ECO:0000313" key="3">
    <source>
        <dbReference type="EMBL" id="KAK0432233.1"/>
    </source>
</evidence>
<dbReference type="EMBL" id="JAUEPT010000098">
    <property type="protein sequence ID" value="KAK0432233.1"/>
    <property type="molecule type" value="Genomic_DNA"/>
</dbReference>
<feature type="compositionally biased region" description="Basic and acidic residues" evidence="1">
    <location>
        <begin position="61"/>
        <end position="77"/>
    </location>
</feature>
<dbReference type="InterPro" id="IPR045341">
    <property type="entry name" value="DUF6532"/>
</dbReference>
<feature type="domain" description="DUF6532" evidence="2">
    <location>
        <begin position="461"/>
        <end position="597"/>
    </location>
</feature>
<feature type="compositionally biased region" description="Acidic residues" evidence="1">
    <location>
        <begin position="699"/>
        <end position="714"/>
    </location>
</feature>
<organism evidence="3 4">
    <name type="scientific">Armillaria borealis</name>
    <dbReference type="NCBI Taxonomy" id="47425"/>
    <lineage>
        <taxon>Eukaryota</taxon>
        <taxon>Fungi</taxon>
        <taxon>Dikarya</taxon>
        <taxon>Basidiomycota</taxon>
        <taxon>Agaricomycotina</taxon>
        <taxon>Agaricomycetes</taxon>
        <taxon>Agaricomycetidae</taxon>
        <taxon>Agaricales</taxon>
        <taxon>Marasmiineae</taxon>
        <taxon>Physalacriaceae</taxon>
        <taxon>Armillaria</taxon>
    </lineage>
</organism>
<accession>A0AA39IXE8</accession>
<proteinExistence type="predicted"/>
<feature type="compositionally biased region" description="Basic and acidic residues" evidence="1">
    <location>
        <begin position="41"/>
        <end position="54"/>
    </location>
</feature>
<gene>
    <name evidence="3" type="ORF">EV421DRAFT_2001322</name>
</gene>
<sequence>MTTRSRKKLVLPPGMASLAAEPEKMLLHTANKCQHPGVIDDWEHPNDTETIGEKLKKKAQKKEDQAKAQQERDKEKNLTANHPGTGKNKSSKNSSSARQLVDSSTTLANEDLTSQGGDDTLAVVQNRGSAPAEEEMPERHPACVLTILKQSYLACKRQLWVMATKVQMRNLMHTCLHMILAIFQAKATKKKQKPKPAKVSARASIAAARLTNNGTGTPALTIQNVPMEPPTIAKTPNLKRKATCTDSAASETANVFESDNDGPENTTAGTQPEPMHTAQPAKKKKLSRSKARSKVMSKATASSEIVMSGPLGKNWEKKKAEEMRLTSKKVLARPDNDSLVQAGGMVEDHEDIKPEFIDIVKVPAQAVDCKVTGSQSTMLKISDPVPANMTATQVRSGKKKWNMNHLPDGTQEAFSKQMVPYLREKVGWSSKPWASLTAEDVQEAIDVEFGSGKYGIAEKGAWMGLANYCITDFHHEICTEAENVVKVFIIEHSDQLLTAEHIAPGKDMQLTPPYMWKDWRQNGLKRAGMFCHEFIIRVMADAHFIPLPETMDNLSMIPFPKGALLLTVQVVGHTISMWSTGKFVNNAPAFSLQNYDDLTEEYALSPAKHAKYGKNVRKKSVKMKWVSVYLATLESWDQDKWNTLLTDVKTATESSTSRKKRKISTSANTITPDLMEEEPDIIFKLDPLEPESGSGSEGSDSDSDGEEEADDDGTGSEGVDVLAAVNSDAGSGIKDDELVDENSAMIVG</sequence>
<evidence type="ECO:0000313" key="4">
    <source>
        <dbReference type="Proteomes" id="UP001175226"/>
    </source>
</evidence>
<feature type="compositionally biased region" description="Polar residues" evidence="1">
    <location>
        <begin position="212"/>
        <end position="224"/>
    </location>
</feature>
<feature type="region of interest" description="Disordered" evidence="1">
    <location>
        <begin position="655"/>
        <end position="748"/>
    </location>
</feature>
<keyword evidence="4" id="KW-1185">Reference proteome</keyword>
<evidence type="ECO:0000259" key="2">
    <source>
        <dbReference type="Pfam" id="PF20149"/>
    </source>
</evidence>
<feature type="region of interest" description="Disordered" evidence="1">
    <location>
        <begin position="212"/>
        <end position="304"/>
    </location>
</feature>
<feature type="compositionally biased region" description="Polar residues" evidence="1">
    <location>
        <begin position="244"/>
        <end position="270"/>
    </location>
</feature>
<reference evidence="3" key="1">
    <citation type="submission" date="2023-06" db="EMBL/GenBank/DDBJ databases">
        <authorList>
            <consortium name="Lawrence Berkeley National Laboratory"/>
            <person name="Ahrendt S."/>
            <person name="Sahu N."/>
            <person name="Indic B."/>
            <person name="Wong-Bajracharya J."/>
            <person name="Merenyi Z."/>
            <person name="Ke H.-M."/>
            <person name="Monk M."/>
            <person name="Kocsube S."/>
            <person name="Drula E."/>
            <person name="Lipzen A."/>
            <person name="Balint B."/>
            <person name="Henrissat B."/>
            <person name="Andreopoulos B."/>
            <person name="Martin F.M."/>
            <person name="Harder C.B."/>
            <person name="Rigling D."/>
            <person name="Ford K.L."/>
            <person name="Foster G.D."/>
            <person name="Pangilinan J."/>
            <person name="Papanicolaou A."/>
            <person name="Barry K."/>
            <person name="LaButti K."/>
            <person name="Viragh M."/>
            <person name="Koriabine M."/>
            <person name="Yan M."/>
            <person name="Riley R."/>
            <person name="Champramary S."/>
            <person name="Plett K.L."/>
            <person name="Tsai I.J."/>
            <person name="Slot J."/>
            <person name="Sipos G."/>
            <person name="Plett J."/>
            <person name="Nagy L.G."/>
            <person name="Grigoriev I.V."/>
        </authorList>
    </citation>
    <scope>NUCLEOTIDE SEQUENCE</scope>
    <source>
        <strain evidence="3">FPL87.14</strain>
    </source>
</reference>
<evidence type="ECO:0000256" key="1">
    <source>
        <dbReference type="SAM" id="MobiDB-lite"/>
    </source>
</evidence>